<feature type="region of interest" description="Disordered" evidence="1">
    <location>
        <begin position="17"/>
        <end position="48"/>
    </location>
</feature>
<comment type="caution">
    <text evidence="2">The sequence shown here is derived from an EMBL/GenBank/DDBJ whole genome shotgun (WGS) entry which is preliminary data.</text>
</comment>
<protein>
    <submittedName>
        <fullName evidence="2">Uncharacterized protein</fullName>
    </submittedName>
</protein>
<dbReference type="RefSeq" id="WP_060939829.1">
    <property type="nucleotide sequence ID" value="NZ_CP176577.1"/>
</dbReference>
<feature type="compositionally biased region" description="Basic and acidic residues" evidence="1">
    <location>
        <begin position="17"/>
        <end position="36"/>
    </location>
</feature>
<organism evidence="2 3">
    <name type="scientific">Rhodococcus erythropolis</name>
    <name type="common">Arthrobacter picolinophilus</name>
    <dbReference type="NCBI Taxonomy" id="1833"/>
    <lineage>
        <taxon>Bacteria</taxon>
        <taxon>Bacillati</taxon>
        <taxon>Actinomycetota</taxon>
        <taxon>Actinomycetes</taxon>
        <taxon>Mycobacteriales</taxon>
        <taxon>Nocardiaceae</taxon>
        <taxon>Rhodococcus</taxon>
        <taxon>Rhodococcus erythropolis group</taxon>
    </lineage>
</organism>
<reference evidence="2 3" key="1">
    <citation type="submission" date="2020-12" db="EMBL/GenBank/DDBJ databases">
        <title>Draft genome sequence of furan degrading bacterial strain FUR100.</title>
        <authorList>
            <person name="Woiski C."/>
        </authorList>
    </citation>
    <scope>NUCLEOTIDE SEQUENCE [LARGE SCALE GENOMIC DNA]</scope>
    <source>
        <strain evidence="2 3">FUR100</strain>
    </source>
</reference>
<accession>A0A401NFB9</accession>
<name>A0A401NFB9_RHOER</name>
<sequence length="116" mass="12854">MALSRLAQEFADEIKQHDWSDAPYRRDRAGHDRSTDTNRSTGALTDRGPDYVRWNAVVVTAQVLMYSDPNLDLVEFAIACGLPADMTGTSEDADGFLTQGIRRDTSGQVTRPGTYE</sequence>
<evidence type="ECO:0000313" key="2">
    <source>
        <dbReference type="EMBL" id="MBH5143681.1"/>
    </source>
</evidence>
<feature type="region of interest" description="Disordered" evidence="1">
    <location>
        <begin position="91"/>
        <end position="116"/>
    </location>
</feature>
<proteinExistence type="predicted"/>
<keyword evidence="3" id="KW-1185">Reference proteome</keyword>
<feature type="compositionally biased region" description="Polar residues" evidence="1">
    <location>
        <begin position="106"/>
        <end position="116"/>
    </location>
</feature>
<dbReference type="Proteomes" id="UP000627573">
    <property type="component" value="Unassembled WGS sequence"/>
</dbReference>
<evidence type="ECO:0000313" key="3">
    <source>
        <dbReference type="Proteomes" id="UP000627573"/>
    </source>
</evidence>
<dbReference type="AlphaFoldDB" id="A0A401NFB9"/>
<dbReference type="EMBL" id="JAECSB010000043">
    <property type="protein sequence ID" value="MBH5143681.1"/>
    <property type="molecule type" value="Genomic_DNA"/>
</dbReference>
<evidence type="ECO:0000256" key="1">
    <source>
        <dbReference type="SAM" id="MobiDB-lite"/>
    </source>
</evidence>
<gene>
    <name evidence="2" type="ORF">I3517_13795</name>
</gene>